<dbReference type="Pfam" id="PF13380">
    <property type="entry name" value="CoA_binding_2"/>
    <property type="match status" value="1"/>
</dbReference>
<accession>A0A3E0X0S1</accession>
<reference evidence="3" key="1">
    <citation type="submission" date="2017-05" db="EMBL/GenBank/DDBJ databases">
        <authorList>
            <person name="Sharma S."/>
            <person name="Sidhu C."/>
            <person name="Pinnaka A.K."/>
        </authorList>
    </citation>
    <scope>NUCLEOTIDE SEQUENCE [LARGE SCALE GENOMIC DNA]</scope>
    <source>
        <strain evidence="3">AK93</strain>
    </source>
</reference>
<dbReference type="Gene3D" id="3.40.50.720">
    <property type="entry name" value="NAD(P)-binding Rossmann-like Domain"/>
    <property type="match status" value="1"/>
</dbReference>
<dbReference type="SUPFAM" id="SSF51735">
    <property type="entry name" value="NAD(P)-binding Rossmann-fold domains"/>
    <property type="match status" value="1"/>
</dbReference>
<dbReference type="PANTHER" id="PTHR33303:SF2">
    <property type="entry name" value="COA-BINDING DOMAIN-CONTAINING PROTEIN"/>
    <property type="match status" value="1"/>
</dbReference>
<name>A0A3E0X0S1_9GAMM</name>
<dbReference type="PANTHER" id="PTHR33303">
    <property type="entry name" value="CYTOPLASMIC PROTEIN-RELATED"/>
    <property type="match status" value="1"/>
</dbReference>
<evidence type="ECO:0000259" key="1">
    <source>
        <dbReference type="SMART" id="SM00881"/>
    </source>
</evidence>
<organism evidence="2 3">
    <name type="scientific">Alkalilimnicola ehrlichii</name>
    <dbReference type="NCBI Taxonomy" id="351052"/>
    <lineage>
        <taxon>Bacteria</taxon>
        <taxon>Pseudomonadati</taxon>
        <taxon>Pseudomonadota</taxon>
        <taxon>Gammaproteobacteria</taxon>
        <taxon>Chromatiales</taxon>
        <taxon>Ectothiorhodospiraceae</taxon>
        <taxon>Alkalilimnicola</taxon>
    </lineage>
</organism>
<feature type="domain" description="CoA-binding" evidence="1">
    <location>
        <begin position="17"/>
        <end position="110"/>
    </location>
</feature>
<evidence type="ECO:0000313" key="3">
    <source>
        <dbReference type="Proteomes" id="UP000256763"/>
    </source>
</evidence>
<keyword evidence="3" id="KW-1185">Reference proteome</keyword>
<dbReference type="EMBL" id="NFZW01000004">
    <property type="protein sequence ID" value="RFA38265.1"/>
    <property type="molecule type" value="Genomic_DNA"/>
</dbReference>
<dbReference type="RefSeq" id="WP_116301117.1">
    <property type="nucleotide sequence ID" value="NZ_NFZV01000003.1"/>
</dbReference>
<dbReference type="OrthoDB" id="9807426at2"/>
<dbReference type="AlphaFoldDB" id="A0A3E0X0S1"/>
<comment type="caution">
    <text evidence="2">The sequence shown here is derived from an EMBL/GenBank/DDBJ whole genome shotgun (WGS) entry which is preliminary data.</text>
</comment>
<gene>
    <name evidence="2" type="ORF">CAL65_05365</name>
</gene>
<dbReference type="InterPro" id="IPR003781">
    <property type="entry name" value="CoA-bd"/>
</dbReference>
<sequence length="146" mass="16162">MEQGDFENPSLSEIDAFFRGVERIAVVGLSPKAKRPSHGVARVLLSFGFEIVPVRPAVDRVLDRQAYPSLLDVPDRIDVVDVFRAAEFVPEIVDHSLAVGARGLWLQDGIVDRRSAERARDAGLFVVMDDCLARVGHRLGWGKRAD</sequence>
<proteinExistence type="predicted"/>
<dbReference type="SMART" id="SM00881">
    <property type="entry name" value="CoA_binding"/>
    <property type="match status" value="1"/>
</dbReference>
<dbReference type="Proteomes" id="UP000256763">
    <property type="component" value="Unassembled WGS sequence"/>
</dbReference>
<protein>
    <recommendedName>
        <fullName evidence="1">CoA-binding domain-containing protein</fullName>
    </recommendedName>
</protein>
<dbReference type="InterPro" id="IPR036291">
    <property type="entry name" value="NAD(P)-bd_dom_sf"/>
</dbReference>
<evidence type="ECO:0000313" key="2">
    <source>
        <dbReference type="EMBL" id="RFA38265.1"/>
    </source>
</evidence>